<dbReference type="EMBL" id="JAAVJF010000002">
    <property type="protein sequence ID" value="NYR15269.1"/>
    <property type="molecule type" value="Genomic_DNA"/>
</dbReference>
<proteinExistence type="predicted"/>
<dbReference type="Proteomes" id="UP000554766">
    <property type="component" value="Unassembled WGS sequence"/>
</dbReference>
<accession>A0A7L4P8F3</accession>
<protein>
    <submittedName>
        <fullName evidence="1">Uncharacterized protein</fullName>
    </submittedName>
</protein>
<sequence>MIDGKTLSLVNLVTRKCENREFYNMYKDICIAAKLVLLNIKGRGVRLRPSLLRLSDLSDIKTASYVLKWIEKEVGRVADSHVIKIAATRYIYERLSELL</sequence>
<name>A0A7L4P8F3_9CREN</name>
<reference evidence="1 2" key="1">
    <citation type="journal article" date="2020" name="Nat. Commun.">
        <title>The structures of two archaeal type IV pili illuminate evolutionary relationships.</title>
        <authorList>
            <person name="Wang F."/>
            <person name="Baquero D.P."/>
            <person name="Su Z."/>
            <person name="Beltran L.C."/>
            <person name="Prangishvili D."/>
            <person name="Krupovic M."/>
            <person name="Egelman E.H."/>
        </authorList>
    </citation>
    <scope>NUCLEOTIDE SEQUENCE [LARGE SCALE GENOMIC DNA]</scope>
    <source>
        <strain evidence="1 2">2GA</strain>
    </source>
</reference>
<organism evidence="1 2">
    <name type="scientific">Pyrobaculum arsenaticum</name>
    <dbReference type="NCBI Taxonomy" id="121277"/>
    <lineage>
        <taxon>Archaea</taxon>
        <taxon>Thermoproteota</taxon>
        <taxon>Thermoprotei</taxon>
        <taxon>Thermoproteales</taxon>
        <taxon>Thermoproteaceae</taxon>
        <taxon>Pyrobaculum</taxon>
    </lineage>
</organism>
<gene>
    <name evidence="1" type="ORF">HC235_04760</name>
</gene>
<evidence type="ECO:0000313" key="2">
    <source>
        <dbReference type="Proteomes" id="UP000554766"/>
    </source>
</evidence>
<evidence type="ECO:0000313" key="1">
    <source>
        <dbReference type="EMBL" id="NYR15269.1"/>
    </source>
</evidence>
<dbReference type="AlphaFoldDB" id="A0A7L4P8F3"/>
<comment type="caution">
    <text evidence="1">The sequence shown here is derived from an EMBL/GenBank/DDBJ whole genome shotgun (WGS) entry which is preliminary data.</text>
</comment>
<keyword evidence="2" id="KW-1185">Reference proteome</keyword>